<organism evidence="1">
    <name type="scientific">Siphoviridae sp. ctMBu2</name>
    <dbReference type="NCBI Taxonomy" id="2827853"/>
    <lineage>
        <taxon>Viruses</taxon>
        <taxon>Duplodnaviria</taxon>
        <taxon>Heunggongvirae</taxon>
        <taxon>Uroviricota</taxon>
        <taxon>Caudoviricetes</taxon>
    </lineage>
</organism>
<accession>A0A8S5T4I5</accession>
<dbReference type="EMBL" id="BK032748">
    <property type="protein sequence ID" value="DAF58253.1"/>
    <property type="molecule type" value="Genomic_DNA"/>
</dbReference>
<reference evidence="1" key="1">
    <citation type="journal article" date="2021" name="Proc. Natl. Acad. Sci. U.S.A.">
        <title>A Catalog of Tens of Thousands of Viruses from Human Metagenomes Reveals Hidden Associations with Chronic Diseases.</title>
        <authorList>
            <person name="Tisza M.J."/>
            <person name="Buck C.B."/>
        </authorList>
    </citation>
    <scope>NUCLEOTIDE SEQUENCE</scope>
    <source>
        <strain evidence="1">CtMBu2</strain>
    </source>
</reference>
<evidence type="ECO:0000313" key="1">
    <source>
        <dbReference type="EMBL" id="DAF58253.1"/>
    </source>
</evidence>
<name>A0A8S5T4I5_9CAUD</name>
<proteinExistence type="predicted"/>
<protein>
    <submittedName>
        <fullName evidence="1">Uncharacterized protein</fullName>
    </submittedName>
</protein>
<sequence length="42" mass="4987">MRAFCCSLLRERELKCCSRSAQASDFRPHHAGFFIARRQDER</sequence>